<feature type="transmembrane region" description="Helical" evidence="1">
    <location>
        <begin position="38"/>
        <end position="60"/>
    </location>
</feature>
<feature type="transmembrane region" description="Helical" evidence="1">
    <location>
        <begin position="81"/>
        <end position="102"/>
    </location>
</feature>
<feature type="transmembrane region" description="Helical" evidence="1">
    <location>
        <begin position="12"/>
        <end position="32"/>
    </location>
</feature>
<dbReference type="RefSeq" id="WP_066465423.1">
    <property type="nucleotide sequence ID" value="NZ_MATO01000046.1"/>
</dbReference>
<keyword evidence="1" id="KW-0812">Transmembrane</keyword>
<keyword evidence="3" id="KW-1185">Reference proteome</keyword>
<gene>
    <name evidence="2" type="ORF">A6K76_13140</name>
</gene>
<organism evidence="2 3">
    <name type="scientific">Caryophanon latum</name>
    <dbReference type="NCBI Taxonomy" id="33977"/>
    <lineage>
        <taxon>Bacteria</taxon>
        <taxon>Bacillati</taxon>
        <taxon>Bacillota</taxon>
        <taxon>Bacilli</taxon>
        <taxon>Bacillales</taxon>
        <taxon>Caryophanaceae</taxon>
        <taxon>Caryophanon</taxon>
    </lineage>
</organism>
<dbReference type="EMBL" id="MATO01000046">
    <property type="protein sequence ID" value="OCS89078.1"/>
    <property type="molecule type" value="Genomic_DNA"/>
</dbReference>
<proteinExistence type="predicted"/>
<dbReference type="Proteomes" id="UP000093482">
    <property type="component" value="Unassembled WGS sequence"/>
</dbReference>
<evidence type="ECO:0000313" key="2">
    <source>
        <dbReference type="EMBL" id="OCS89078.1"/>
    </source>
</evidence>
<feature type="transmembrane region" description="Helical" evidence="1">
    <location>
        <begin position="114"/>
        <end position="133"/>
    </location>
</feature>
<accession>A0A1C0YPI7</accession>
<sequence length="208" mass="24744">MKLFWHLQWQQFRYEYSLLLIAAVVASFFLSYDSMSEMQLLIFAYTLTVSNMAAAPRIIASRQRYRFLRSLPIRKQEVTRYFIYTQLLFTITCFTLIAPMHFYAAHVQQQWDMFTLSFCAAFSVCLLGHLIILPHVLKNIEKVSMLYMIVVMIIAMIVMYPLYYIVLSLFTSIAVPLMFILAASVLLFYLRWTKRYMHIEIYENKRVD</sequence>
<name>A0A1C0YPI7_9BACL</name>
<evidence type="ECO:0000313" key="3">
    <source>
        <dbReference type="Proteomes" id="UP000093482"/>
    </source>
</evidence>
<comment type="caution">
    <text evidence="2">The sequence shown here is derived from an EMBL/GenBank/DDBJ whole genome shotgun (WGS) entry which is preliminary data.</text>
</comment>
<feature type="transmembrane region" description="Helical" evidence="1">
    <location>
        <begin position="145"/>
        <end position="163"/>
    </location>
</feature>
<feature type="transmembrane region" description="Helical" evidence="1">
    <location>
        <begin position="169"/>
        <end position="190"/>
    </location>
</feature>
<protein>
    <submittedName>
        <fullName evidence="2">Uncharacterized protein</fullName>
    </submittedName>
</protein>
<reference evidence="2 3" key="1">
    <citation type="submission" date="2016-07" db="EMBL/GenBank/DDBJ databases">
        <title>Caryophanon latum genome sequencing.</title>
        <authorList>
            <person name="Verma A."/>
            <person name="Pal Y."/>
            <person name="Krishnamurthi S."/>
        </authorList>
    </citation>
    <scope>NUCLEOTIDE SEQUENCE [LARGE SCALE GENOMIC DNA]</scope>
    <source>
        <strain evidence="2 3">DSM 14151</strain>
    </source>
</reference>
<evidence type="ECO:0000256" key="1">
    <source>
        <dbReference type="SAM" id="Phobius"/>
    </source>
</evidence>
<keyword evidence="1" id="KW-1133">Transmembrane helix</keyword>
<dbReference type="AlphaFoldDB" id="A0A1C0YPI7"/>
<keyword evidence="1" id="KW-0472">Membrane</keyword>